<dbReference type="RefSeq" id="WP_012779788.1">
    <property type="nucleotide sequence ID" value="NC_013037.1"/>
</dbReference>
<evidence type="ECO:0000256" key="6">
    <source>
        <dbReference type="ARBA" id="ARBA00022723"/>
    </source>
</evidence>
<dbReference type="KEGG" id="dfe:Dfer_0169"/>
<evidence type="ECO:0000313" key="16">
    <source>
        <dbReference type="Proteomes" id="UP000002011"/>
    </source>
</evidence>
<evidence type="ECO:0000256" key="3">
    <source>
        <dbReference type="ARBA" id="ARBA00022676"/>
    </source>
</evidence>
<protein>
    <recommendedName>
        <fullName evidence="14">Peptide O-xylosyltransferase</fullName>
    </recommendedName>
</protein>
<evidence type="ECO:0000256" key="7">
    <source>
        <dbReference type="ARBA" id="ARBA00022824"/>
    </source>
</evidence>
<dbReference type="GO" id="GO:0046872">
    <property type="term" value="F:metal ion binding"/>
    <property type="evidence" value="ECO:0007669"/>
    <property type="project" value="UniProtKB-KW"/>
</dbReference>
<keyword evidence="5" id="KW-0812">Transmembrane</keyword>
<dbReference type="InterPro" id="IPR043538">
    <property type="entry name" value="XYLT"/>
</dbReference>
<keyword evidence="3" id="KW-0328">Glycosyltransferase</keyword>
<keyword evidence="9" id="KW-1133">Transmembrane helix</keyword>
<evidence type="ECO:0000256" key="2">
    <source>
        <dbReference type="ARBA" id="ARBA00004648"/>
    </source>
</evidence>
<keyword evidence="16" id="KW-1185">Reference proteome</keyword>
<comment type="subcellular location">
    <subcellularLocation>
        <location evidence="2">Endoplasmic reticulum membrane</location>
        <topology evidence="2">Single-pass type II membrane protein</topology>
    </subcellularLocation>
    <subcellularLocation>
        <location evidence="1">Golgi apparatus membrane</location>
        <topology evidence="1">Single-pass type II membrane protein</topology>
    </subcellularLocation>
</comment>
<reference evidence="15 16" key="1">
    <citation type="journal article" date="2009" name="Stand. Genomic Sci.">
        <title>Complete genome sequence of Dyadobacter fermentans type strain (NS114).</title>
        <authorList>
            <person name="Lang E."/>
            <person name="Lapidus A."/>
            <person name="Chertkov O."/>
            <person name="Brettin T."/>
            <person name="Detter J.C."/>
            <person name="Han C."/>
            <person name="Copeland A."/>
            <person name="Glavina Del Rio T."/>
            <person name="Nolan M."/>
            <person name="Chen F."/>
            <person name="Lucas S."/>
            <person name="Tice H."/>
            <person name="Cheng J.F."/>
            <person name="Land M."/>
            <person name="Hauser L."/>
            <person name="Chang Y.J."/>
            <person name="Jeffries C.D."/>
            <person name="Kopitz M."/>
            <person name="Bruce D."/>
            <person name="Goodwin L."/>
            <person name="Pitluck S."/>
            <person name="Ovchinnikova G."/>
            <person name="Pati A."/>
            <person name="Ivanova N."/>
            <person name="Mavrommatis K."/>
            <person name="Chen A."/>
            <person name="Palaniappan K."/>
            <person name="Chain P."/>
            <person name="Bristow J."/>
            <person name="Eisen J.A."/>
            <person name="Markowitz V."/>
            <person name="Hugenholtz P."/>
            <person name="Goker M."/>
            <person name="Rohde M."/>
            <person name="Kyrpides N.C."/>
            <person name="Klenk H.P."/>
        </authorList>
    </citation>
    <scope>NUCLEOTIDE SEQUENCE [LARGE SCALE GENOMIC DNA]</scope>
    <source>
        <strain evidence="16">ATCC 700827 / DSM 18053 / CIP 107007 / KCTC 52180 / NS114</strain>
    </source>
</reference>
<dbReference type="STRING" id="471854.Dfer_0169"/>
<dbReference type="InterPro" id="IPR003406">
    <property type="entry name" value="Glyco_trans_14"/>
</dbReference>
<evidence type="ECO:0000256" key="13">
    <source>
        <dbReference type="ARBA" id="ARBA00023180"/>
    </source>
</evidence>
<sequence>MKIAHLILAHAAPAQLSKLIGALAHQDAYVFVHLDQKADLSAFGFLLESKNVVLVPARIRVGWGAYSIVEATLQGFRAIAHSGIHFDYVNLLSGADYPLKSAGEIHDFFSRNNGHNFMEYHRVSDEWTEAIPRLTGYHLTNYQFPGKHLAEKWLNKLLPARTMPAGLEAVGRSQWMTLTMDAVQYILAYLDDHPEVIRYFKLTWAPDEIIFQTILYNSPFRSSLVNDNLRYIDWSKGGASPKVLTEEDFDRLSDSGKLFARKFDLAQFPTVLSKLDRKFGITNYKASLNGGGKL</sequence>
<keyword evidence="12" id="KW-1015">Disulfide bond</keyword>
<accession>C6VVY4</accession>
<dbReference type="OrthoDB" id="7943907at2"/>
<keyword evidence="4 15" id="KW-0808">Transferase</keyword>
<dbReference type="eggNOG" id="COG0463">
    <property type="taxonomic scope" value="Bacteria"/>
</dbReference>
<dbReference type="GO" id="GO:0016020">
    <property type="term" value="C:membrane"/>
    <property type="evidence" value="ECO:0007669"/>
    <property type="project" value="InterPro"/>
</dbReference>
<evidence type="ECO:0000256" key="5">
    <source>
        <dbReference type="ARBA" id="ARBA00022692"/>
    </source>
</evidence>
<dbReference type="HOGENOM" id="CLU_032341_0_1_10"/>
<evidence type="ECO:0000256" key="1">
    <source>
        <dbReference type="ARBA" id="ARBA00004323"/>
    </source>
</evidence>
<keyword evidence="10" id="KW-0333">Golgi apparatus</keyword>
<proteinExistence type="predicted"/>
<evidence type="ECO:0000256" key="4">
    <source>
        <dbReference type="ARBA" id="ARBA00022679"/>
    </source>
</evidence>
<evidence type="ECO:0000256" key="10">
    <source>
        <dbReference type="ARBA" id="ARBA00023034"/>
    </source>
</evidence>
<keyword evidence="7" id="KW-0256">Endoplasmic reticulum</keyword>
<evidence type="ECO:0000256" key="12">
    <source>
        <dbReference type="ARBA" id="ARBA00023157"/>
    </source>
</evidence>
<evidence type="ECO:0000256" key="11">
    <source>
        <dbReference type="ARBA" id="ARBA00023136"/>
    </source>
</evidence>
<dbReference type="CAZy" id="GT14">
    <property type="family name" value="Glycosyltransferase Family 14"/>
</dbReference>
<keyword evidence="11" id="KW-0472">Membrane</keyword>
<dbReference type="PANTHER" id="PTHR46025">
    <property type="entry name" value="XYLOSYLTRANSFERASE OXT"/>
    <property type="match status" value="1"/>
</dbReference>
<dbReference type="GO" id="GO:0050650">
    <property type="term" value="P:chondroitin sulfate proteoglycan biosynthetic process"/>
    <property type="evidence" value="ECO:0007669"/>
    <property type="project" value="TreeGrafter"/>
</dbReference>
<dbReference type="EMBL" id="CP001619">
    <property type="protein sequence ID" value="ACT91440.1"/>
    <property type="molecule type" value="Genomic_DNA"/>
</dbReference>
<gene>
    <name evidence="15" type="ordered locus">Dfer_0169</name>
</gene>
<dbReference type="PANTHER" id="PTHR46025:SF3">
    <property type="entry name" value="XYLOSYLTRANSFERASE OXT"/>
    <property type="match status" value="1"/>
</dbReference>
<dbReference type="Pfam" id="PF02485">
    <property type="entry name" value="Branch"/>
    <property type="match status" value="1"/>
</dbReference>
<dbReference type="Proteomes" id="UP000002011">
    <property type="component" value="Chromosome"/>
</dbReference>
<dbReference type="GO" id="GO:0015012">
    <property type="term" value="P:heparan sulfate proteoglycan biosynthetic process"/>
    <property type="evidence" value="ECO:0007669"/>
    <property type="project" value="TreeGrafter"/>
</dbReference>
<name>C6VVY4_DYAFD</name>
<keyword evidence="8" id="KW-0735">Signal-anchor</keyword>
<keyword evidence="6" id="KW-0479">Metal-binding</keyword>
<keyword evidence="13" id="KW-0325">Glycoprotein</keyword>
<dbReference type="GO" id="GO:0030158">
    <property type="term" value="F:protein xylosyltransferase activity"/>
    <property type="evidence" value="ECO:0007669"/>
    <property type="project" value="InterPro"/>
</dbReference>
<organism evidence="15 16">
    <name type="scientific">Dyadobacter fermentans (strain ATCC 700827 / DSM 18053 / CIP 107007 / KCTC 52180 / NS114)</name>
    <dbReference type="NCBI Taxonomy" id="471854"/>
    <lineage>
        <taxon>Bacteria</taxon>
        <taxon>Pseudomonadati</taxon>
        <taxon>Bacteroidota</taxon>
        <taxon>Cytophagia</taxon>
        <taxon>Cytophagales</taxon>
        <taxon>Spirosomataceae</taxon>
        <taxon>Dyadobacter</taxon>
    </lineage>
</organism>
<evidence type="ECO:0000256" key="8">
    <source>
        <dbReference type="ARBA" id="ARBA00022968"/>
    </source>
</evidence>
<evidence type="ECO:0000256" key="9">
    <source>
        <dbReference type="ARBA" id="ARBA00022989"/>
    </source>
</evidence>
<evidence type="ECO:0000313" key="15">
    <source>
        <dbReference type="EMBL" id="ACT91440.1"/>
    </source>
</evidence>
<dbReference type="AlphaFoldDB" id="C6VVY4"/>
<evidence type="ECO:0000256" key="14">
    <source>
        <dbReference type="ARBA" id="ARBA00042865"/>
    </source>
</evidence>